<dbReference type="Proteomes" id="UP001179952">
    <property type="component" value="Unassembled WGS sequence"/>
</dbReference>
<evidence type="ECO:0000313" key="3">
    <source>
        <dbReference type="Proteomes" id="UP001179952"/>
    </source>
</evidence>
<feature type="transmembrane region" description="Helical" evidence="1">
    <location>
        <begin position="12"/>
        <end position="32"/>
    </location>
</feature>
<gene>
    <name evidence="2" type="ORF">QJS04_geneDACA019308</name>
</gene>
<sequence>MESKGNLNPSKLLIFILISFEALVLSNGRILLSKKLDPSDAAAMARWLASQNSWGVLKYKTQST</sequence>
<name>A0AAV9A400_ACOGR</name>
<proteinExistence type="predicted"/>
<keyword evidence="1" id="KW-0472">Membrane</keyword>
<dbReference type="AlphaFoldDB" id="A0AAV9A400"/>
<keyword evidence="1" id="KW-1133">Transmembrane helix</keyword>
<keyword evidence="1" id="KW-0812">Transmembrane</keyword>
<organism evidence="2 3">
    <name type="scientific">Acorus gramineus</name>
    <name type="common">Dwarf sweet flag</name>
    <dbReference type="NCBI Taxonomy" id="55184"/>
    <lineage>
        <taxon>Eukaryota</taxon>
        <taxon>Viridiplantae</taxon>
        <taxon>Streptophyta</taxon>
        <taxon>Embryophyta</taxon>
        <taxon>Tracheophyta</taxon>
        <taxon>Spermatophyta</taxon>
        <taxon>Magnoliopsida</taxon>
        <taxon>Liliopsida</taxon>
        <taxon>Acoraceae</taxon>
        <taxon>Acorus</taxon>
    </lineage>
</organism>
<reference evidence="2" key="1">
    <citation type="journal article" date="2023" name="Nat. Commun.">
        <title>Diploid and tetraploid genomes of Acorus and the evolution of monocots.</title>
        <authorList>
            <person name="Ma L."/>
            <person name="Liu K.W."/>
            <person name="Li Z."/>
            <person name="Hsiao Y.Y."/>
            <person name="Qi Y."/>
            <person name="Fu T."/>
            <person name="Tang G.D."/>
            <person name="Zhang D."/>
            <person name="Sun W.H."/>
            <person name="Liu D.K."/>
            <person name="Li Y."/>
            <person name="Chen G.Z."/>
            <person name="Liu X.D."/>
            <person name="Liao X.Y."/>
            <person name="Jiang Y.T."/>
            <person name="Yu X."/>
            <person name="Hao Y."/>
            <person name="Huang J."/>
            <person name="Zhao X.W."/>
            <person name="Ke S."/>
            <person name="Chen Y.Y."/>
            <person name="Wu W.L."/>
            <person name="Hsu J.L."/>
            <person name="Lin Y.F."/>
            <person name="Huang M.D."/>
            <person name="Li C.Y."/>
            <person name="Huang L."/>
            <person name="Wang Z.W."/>
            <person name="Zhao X."/>
            <person name="Zhong W.Y."/>
            <person name="Peng D.H."/>
            <person name="Ahmad S."/>
            <person name="Lan S."/>
            <person name="Zhang J.S."/>
            <person name="Tsai W.C."/>
            <person name="Van de Peer Y."/>
            <person name="Liu Z.J."/>
        </authorList>
    </citation>
    <scope>NUCLEOTIDE SEQUENCE</scope>
    <source>
        <strain evidence="2">SCP</strain>
    </source>
</reference>
<keyword evidence="3" id="KW-1185">Reference proteome</keyword>
<protein>
    <submittedName>
        <fullName evidence="2">Uncharacterized protein</fullName>
    </submittedName>
</protein>
<reference evidence="2" key="2">
    <citation type="submission" date="2023-06" db="EMBL/GenBank/DDBJ databases">
        <authorList>
            <person name="Ma L."/>
            <person name="Liu K.-W."/>
            <person name="Li Z."/>
            <person name="Hsiao Y.-Y."/>
            <person name="Qi Y."/>
            <person name="Fu T."/>
            <person name="Tang G."/>
            <person name="Zhang D."/>
            <person name="Sun W.-H."/>
            <person name="Liu D.-K."/>
            <person name="Li Y."/>
            <person name="Chen G.-Z."/>
            <person name="Liu X.-D."/>
            <person name="Liao X.-Y."/>
            <person name="Jiang Y.-T."/>
            <person name="Yu X."/>
            <person name="Hao Y."/>
            <person name="Huang J."/>
            <person name="Zhao X.-W."/>
            <person name="Ke S."/>
            <person name="Chen Y.-Y."/>
            <person name="Wu W.-L."/>
            <person name="Hsu J.-L."/>
            <person name="Lin Y.-F."/>
            <person name="Huang M.-D."/>
            <person name="Li C.-Y."/>
            <person name="Huang L."/>
            <person name="Wang Z.-W."/>
            <person name="Zhao X."/>
            <person name="Zhong W.-Y."/>
            <person name="Peng D.-H."/>
            <person name="Ahmad S."/>
            <person name="Lan S."/>
            <person name="Zhang J.-S."/>
            <person name="Tsai W.-C."/>
            <person name="Van De Peer Y."/>
            <person name="Liu Z.-J."/>
        </authorList>
    </citation>
    <scope>NUCLEOTIDE SEQUENCE</scope>
    <source>
        <strain evidence="2">SCP</strain>
        <tissue evidence="2">Leaves</tissue>
    </source>
</reference>
<comment type="caution">
    <text evidence="2">The sequence shown here is derived from an EMBL/GenBank/DDBJ whole genome shotgun (WGS) entry which is preliminary data.</text>
</comment>
<accession>A0AAV9A400</accession>
<evidence type="ECO:0000313" key="2">
    <source>
        <dbReference type="EMBL" id="KAK1258892.1"/>
    </source>
</evidence>
<evidence type="ECO:0000256" key="1">
    <source>
        <dbReference type="SAM" id="Phobius"/>
    </source>
</evidence>
<dbReference type="EMBL" id="JAUJYN010000013">
    <property type="protein sequence ID" value="KAK1258892.1"/>
    <property type="molecule type" value="Genomic_DNA"/>
</dbReference>